<accession>A0A218Y3J9</accession>
<dbReference type="Proteomes" id="UP000197138">
    <property type="component" value="Unassembled WGS sequence"/>
</dbReference>
<gene>
    <name evidence="1" type="ORF">CDL15_Pgr017317</name>
</gene>
<protein>
    <submittedName>
        <fullName evidence="1">Uncharacterized protein</fullName>
    </submittedName>
</protein>
<proteinExistence type="predicted"/>
<evidence type="ECO:0000313" key="2">
    <source>
        <dbReference type="Proteomes" id="UP000197138"/>
    </source>
</evidence>
<name>A0A218Y3J9_PUNGR</name>
<comment type="caution">
    <text evidence="1">The sequence shown here is derived from an EMBL/GenBank/DDBJ whole genome shotgun (WGS) entry which is preliminary data.</text>
</comment>
<reference evidence="2" key="1">
    <citation type="journal article" date="2017" name="Plant J.">
        <title>The pomegranate (Punica granatum L.) genome and the genomics of punicalagin biosynthesis.</title>
        <authorList>
            <person name="Qin G."/>
            <person name="Xu C."/>
            <person name="Ming R."/>
            <person name="Tang H."/>
            <person name="Guyot R."/>
            <person name="Kramer E.M."/>
            <person name="Hu Y."/>
            <person name="Yi X."/>
            <person name="Qi Y."/>
            <person name="Xu X."/>
            <person name="Gao Z."/>
            <person name="Pan H."/>
            <person name="Jian J."/>
            <person name="Tian Y."/>
            <person name="Yue Z."/>
            <person name="Xu Y."/>
        </authorList>
    </citation>
    <scope>NUCLEOTIDE SEQUENCE [LARGE SCALE GENOMIC DNA]</scope>
    <source>
        <strain evidence="2">cv. Dabenzi</strain>
    </source>
</reference>
<dbReference type="EMBL" id="MTKT01000281">
    <property type="protein sequence ID" value="OWM91399.1"/>
    <property type="molecule type" value="Genomic_DNA"/>
</dbReference>
<dbReference type="AlphaFoldDB" id="A0A218Y3J9"/>
<sequence>MPLSRGFTLFEKNGGSYVNRGSFGRIGLLRDWAETGRVGLDWAELSAGPKWAEIRAGLGRTGLRSEPLLDWTDGGGLGRVAGRGPSCWTRANWAVGRTNGLAGHGLPCTTQKKWKPTRLVLKGTEEKR</sequence>
<organism evidence="1 2">
    <name type="scientific">Punica granatum</name>
    <name type="common">Pomegranate</name>
    <dbReference type="NCBI Taxonomy" id="22663"/>
    <lineage>
        <taxon>Eukaryota</taxon>
        <taxon>Viridiplantae</taxon>
        <taxon>Streptophyta</taxon>
        <taxon>Embryophyta</taxon>
        <taxon>Tracheophyta</taxon>
        <taxon>Spermatophyta</taxon>
        <taxon>Magnoliopsida</taxon>
        <taxon>eudicotyledons</taxon>
        <taxon>Gunneridae</taxon>
        <taxon>Pentapetalae</taxon>
        <taxon>rosids</taxon>
        <taxon>malvids</taxon>
        <taxon>Myrtales</taxon>
        <taxon>Lythraceae</taxon>
        <taxon>Punica</taxon>
    </lineage>
</organism>
<evidence type="ECO:0000313" key="1">
    <source>
        <dbReference type="EMBL" id="OWM91399.1"/>
    </source>
</evidence>